<evidence type="ECO:0000256" key="1">
    <source>
        <dbReference type="SAM" id="MobiDB-lite"/>
    </source>
</evidence>
<proteinExistence type="predicted"/>
<feature type="compositionally biased region" description="Polar residues" evidence="1">
    <location>
        <begin position="424"/>
        <end position="448"/>
    </location>
</feature>
<feature type="compositionally biased region" description="Low complexity" evidence="1">
    <location>
        <begin position="637"/>
        <end position="658"/>
    </location>
</feature>
<organism evidence="2 3">
    <name type="scientific">Emydomyces testavorans</name>
    <dbReference type="NCBI Taxonomy" id="2070801"/>
    <lineage>
        <taxon>Eukaryota</taxon>
        <taxon>Fungi</taxon>
        <taxon>Dikarya</taxon>
        <taxon>Ascomycota</taxon>
        <taxon>Pezizomycotina</taxon>
        <taxon>Eurotiomycetes</taxon>
        <taxon>Eurotiomycetidae</taxon>
        <taxon>Onygenales</taxon>
        <taxon>Nannizziopsiaceae</taxon>
        <taxon>Emydomyces</taxon>
    </lineage>
</organism>
<feature type="compositionally biased region" description="Low complexity" evidence="1">
    <location>
        <begin position="673"/>
        <end position="705"/>
    </location>
</feature>
<feature type="compositionally biased region" description="Polar residues" evidence="1">
    <location>
        <begin position="516"/>
        <end position="533"/>
    </location>
</feature>
<feature type="region of interest" description="Disordered" evidence="1">
    <location>
        <begin position="635"/>
        <end position="708"/>
    </location>
</feature>
<feature type="compositionally biased region" description="Polar residues" evidence="1">
    <location>
        <begin position="721"/>
        <end position="777"/>
    </location>
</feature>
<keyword evidence="3" id="KW-1185">Reference proteome</keyword>
<dbReference type="AlphaFoldDB" id="A0AAF0DL42"/>
<feature type="region of interest" description="Disordered" evidence="1">
    <location>
        <begin position="721"/>
        <end position="920"/>
    </location>
</feature>
<gene>
    <name evidence="2" type="ORF">PRK78_005729</name>
</gene>
<name>A0AAF0DL42_9EURO</name>
<feature type="compositionally biased region" description="Polar residues" evidence="1">
    <location>
        <begin position="846"/>
        <end position="862"/>
    </location>
</feature>
<feature type="region of interest" description="Disordered" evidence="1">
    <location>
        <begin position="424"/>
        <end position="551"/>
    </location>
</feature>
<dbReference type="Proteomes" id="UP001219355">
    <property type="component" value="Chromosome 3"/>
</dbReference>
<feature type="region of interest" description="Disordered" evidence="1">
    <location>
        <begin position="568"/>
        <end position="595"/>
    </location>
</feature>
<feature type="compositionally biased region" description="Pro residues" evidence="1">
    <location>
        <begin position="807"/>
        <end position="826"/>
    </location>
</feature>
<feature type="compositionally biased region" description="Basic and acidic residues" evidence="1">
    <location>
        <begin position="881"/>
        <end position="894"/>
    </location>
</feature>
<accession>A0AAF0DL42</accession>
<dbReference type="EMBL" id="CP120629">
    <property type="protein sequence ID" value="WEW60244.1"/>
    <property type="molecule type" value="Genomic_DNA"/>
</dbReference>
<reference evidence="2" key="1">
    <citation type="submission" date="2023-03" db="EMBL/GenBank/DDBJ databases">
        <title>Emydomyces testavorans Genome Sequence.</title>
        <authorList>
            <person name="Hoyer L."/>
        </authorList>
    </citation>
    <scope>NUCLEOTIDE SEQUENCE</scope>
    <source>
        <strain evidence="2">16-2883</strain>
    </source>
</reference>
<feature type="compositionally biased region" description="Low complexity" evidence="1">
    <location>
        <begin position="778"/>
        <end position="790"/>
    </location>
</feature>
<feature type="compositionally biased region" description="Low complexity" evidence="1">
    <location>
        <begin position="452"/>
        <end position="510"/>
    </location>
</feature>
<sequence length="920" mass="98721">MGMEWHFGRIKQNFSPPLVIFNPAGQDHDQESSTGSHGGPRVGITSHFNPAKGARETHKPQGDIPRLRSLKLDQSPIDVSFDSKMPPRRSSLHALPEDKRALEFFNGEKVRSMSSPAQDRSVAISTMDQYDRPTSSNDYTSPGQSFSGNGNHVLSTENTINLASPAGVGSGLLSLTSCGENTTSSISVHETQALEEKINESFVPQHYESQSSPPDERSVPVSVASATPVGAGSLKLLGAISPPGSISRELSKSSKLSNTEQALILTPNGLELTSDPQFTAGAGTFPVKNVPTSEAYGVSKPPSPSPPEETIAKGVGEHIISRKFSFEEEGSHNDEVERQLVAGRYKGDGSAFDTESTSSMKLHQPYPVKIGTPLLYPGSTPNYGYSTGPIAAPRPSHARYFSVPTTHPAHHGFETAKRMSVPSNGVLSTAMPTQTQGSSRPVHQNSVPNAIPPTANSSQASQASTPPRSRSRLSALFSRFSSSHSKTNHTPLSQPQQQPLQPLPNVQAQPVHNGLPQPSSTIRTPHDTLSNRANMPPGDKGRVADDSKKSKGLRFLRRFSYNGHTENVKKFTPMGIKPAEKSPKSLKTTPKPPLALSVNTEAQPVQGNPSSLHSQTAHQPRAGRFYQSLNSRLSNITESPTSEPPATSSSRTSTHSQTFNGRYHNRPNPKTRYSIGGDPVSSSSSITGTPSIYSSHYGSHGSTSGKQERYSIPAQSVYPYSRNTSLSGQSDANRSTVPQNYPSSTASRPATLYSTGSTPQVCQQPPMNFTFSQINEARSTNNKSSTSSRTIEPSQYPLPESRVLSPINPPINPAATQLPPPPPPKIPLAYANPSATAPSPARISPAPTSQQLGNDSSLSFSDPTPPAIDTLQPPHPYFARRPHDEPAELSTHDDSSEEIVMSGTSYPGQEWQPSSLGNWD</sequence>
<evidence type="ECO:0000313" key="2">
    <source>
        <dbReference type="EMBL" id="WEW60244.1"/>
    </source>
</evidence>
<feature type="region of interest" description="Disordered" evidence="1">
    <location>
        <begin position="21"/>
        <end position="91"/>
    </location>
</feature>
<feature type="compositionally biased region" description="Polar residues" evidence="1">
    <location>
        <begin position="902"/>
        <end position="920"/>
    </location>
</feature>
<protein>
    <submittedName>
        <fullName evidence="2">Uncharacterized protein</fullName>
    </submittedName>
</protein>
<feature type="compositionally biased region" description="Basic and acidic residues" evidence="1">
    <location>
        <begin position="539"/>
        <end position="549"/>
    </location>
</feature>
<evidence type="ECO:0000313" key="3">
    <source>
        <dbReference type="Proteomes" id="UP001219355"/>
    </source>
</evidence>